<organism evidence="1 2">
    <name type="scientific">Neobacillus novalis</name>
    <dbReference type="NCBI Taxonomy" id="220687"/>
    <lineage>
        <taxon>Bacteria</taxon>
        <taxon>Bacillati</taxon>
        <taxon>Bacillota</taxon>
        <taxon>Bacilli</taxon>
        <taxon>Bacillales</taxon>
        <taxon>Bacillaceae</taxon>
        <taxon>Neobacillus</taxon>
    </lineage>
</organism>
<dbReference type="Proteomes" id="UP001178288">
    <property type="component" value="Chromosome"/>
</dbReference>
<dbReference type="RefSeq" id="WP_066082954.1">
    <property type="nucleotide sequence ID" value="NZ_CP126114.1"/>
</dbReference>
<evidence type="ECO:0000313" key="1">
    <source>
        <dbReference type="EMBL" id="WHY87088.1"/>
    </source>
</evidence>
<dbReference type="KEGG" id="nnv:QNH39_04280"/>
<evidence type="ECO:0000313" key="2">
    <source>
        <dbReference type="Proteomes" id="UP001178288"/>
    </source>
</evidence>
<proteinExistence type="predicted"/>
<dbReference type="AlphaFoldDB" id="A0AA95SDH0"/>
<keyword evidence="2" id="KW-1185">Reference proteome</keyword>
<protein>
    <submittedName>
        <fullName evidence="1">Uncharacterized protein</fullName>
    </submittedName>
</protein>
<reference evidence="1" key="1">
    <citation type="submission" date="2023-05" db="EMBL/GenBank/DDBJ databases">
        <title>Comparative genomics of Bacillaceae isolates and their secondary metabolite potential.</title>
        <authorList>
            <person name="Song L."/>
            <person name="Nielsen L.J."/>
            <person name="Mohite O."/>
            <person name="Xu X."/>
            <person name="Weber T."/>
            <person name="Kovacs A.T."/>
        </authorList>
    </citation>
    <scope>NUCLEOTIDE SEQUENCE</scope>
    <source>
        <strain evidence="1">XLM17</strain>
    </source>
</reference>
<sequence length="149" mass="17200">MTQYIYLASPLNLPEGSYGLNPVSPEQPNVFETELDFAHLSFENNYDSETKVRFNYSPHFSFNYQVACSYNFLFLKDCLKGNAIDEKCLGLLHSYIGNALQASGIVEYFTCWNGEEALPITNKRSIQWVNIKTPYDLVLTDREFWEITL</sequence>
<gene>
    <name evidence="1" type="ORF">QNH39_04280</name>
</gene>
<name>A0AA95SDH0_9BACI</name>
<accession>A0AA95SDH0</accession>
<dbReference type="EMBL" id="CP126114">
    <property type="protein sequence ID" value="WHY87088.1"/>
    <property type="molecule type" value="Genomic_DNA"/>
</dbReference>